<evidence type="ECO:0000313" key="2">
    <source>
        <dbReference type="EMBL" id="RYO08901.1"/>
    </source>
</evidence>
<reference evidence="1" key="1">
    <citation type="submission" date="2017-10" db="EMBL/GenBank/DDBJ databases">
        <authorList>
            <person name="Armitage A.D."/>
            <person name="Barbara D.J."/>
            <person name="Woodhall J.W."/>
            <person name="Sreenivasaprasad S."/>
            <person name="Lane C.R."/>
            <person name="Clarkson J.P."/>
            <person name="Harrison R.J."/>
        </authorList>
    </citation>
    <scope>NUCLEOTIDE SEQUENCE</scope>
    <source>
        <strain evidence="1">FERA 1164</strain>
        <strain evidence="2">FERA 635</strain>
    </source>
</reference>
<organism evidence="1 3">
    <name type="scientific">Alternaria tenuissima</name>
    <dbReference type="NCBI Taxonomy" id="119927"/>
    <lineage>
        <taxon>Eukaryota</taxon>
        <taxon>Fungi</taxon>
        <taxon>Dikarya</taxon>
        <taxon>Ascomycota</taxon>
        <taxon>Pezizomycotina</taxon>
        <taxon>Dothideomycetes</taxon>
        <taxon>Pleosporomycetidae</taxon>
        <taxon>Pleosporales</taxon>
        <taxon>Pleosporineae</taxon>
        <taxon>Pleosporaceae</taxon>
        <taxon>Alternaria</taxon>
        <taxon>Alternaria sect. Alternaria</taxon>
        <taxon>Alternaria alternata complex</taxon>
    </lineage>
</organism>
<gene>
    <name evidence="1" type="ORF">AA0115_g2216</name>
    <name evidence="2" type="ORF">AA0119_g1235</name>
</gene>
<sequence>MAQPPPAKKVSDRVHLGFAALAANEKKMAAIRKNAEDSKYFDGSAPKTRKRREQVRAYFEAFVKSCYGETDVD</sequence>
<name>A0A4V1X6B9_9PLEO</name>
<dbReference type="Proteomes" id="UP000293195">
    <property type="component" value="Unassembled WGS sequence"/>
</dbReference>
<keyword evidence="4" id="KW-1185">Reference proteome</keyword>
<reference evidence="1" key="2">
    <citation type="journal article" date="2019" name="bioRxiv">
        <title>Genomics, evolutionary history and diagnostics of the Alternaria alternata species group including apple and Asian pear pathotypes.</title>
        <authorList>
            <person name="Armitage A.D."/>
            <person name="Cockerton H.M."/>
            <person name="Sreenivasaprasad S."/>
            <person name="Woodhall J.W."/>
            <person name="Lane C.R."/>
            <person name="Harrison R.J."/>
            <person name="Clarkson J.P."/>
        </authorList>
    </citation>
    <scope>NUCLEOTIDE SEQUENCE</scope>
    <source>
        <strain evidence="1">FERA 1164</strain>
        <strain evidence="2">FERA 635</strain>
    </source>
</reference>
<evidence type="ECO:0000313" key="3">
    <source>
        <dbReference type="Proteomes" id="UP000292340"/>
    </source>
</evidence>
<dbReference type="EMBL" id="PDXB01000004">
    <property type="protein sequence ID" value="RYN35423.1"/>
    <property type="molecule type" value="Genomic_DNA"/>
</dbReference>
<dbReference type="EMBL" id="PDXF01000003">
    <property type="protein sequence ID" value="RYO08901.1"/>
    <property type="molecule type" value="Genomic_DNA"/>
</dbReference>
<accession>A0A4V1X6B9</accession>
<proteinExistence type="predicted"/>
<comment type="caution">
    <text evidence="1">The sequence shown here is derived from an EMBL/GenBank/DDBJ whole genome shotgun (WGS) entry which is preliminary data.</text>
</comment>
<dbReference type="Proteomes" id="UP000292340">
    <property type="component" value="Unassembled WGS sequence"/>
</dbReference>
<evidence type="ECO:0000313" key="1">
    <source>
        <dbReference type="EMBL" id="RYN35423.1"/>
    </source>
</evidence>
<dbReference type="AlphaFoldDB" id="A0A4V1X6B9"/>
<protein>
    <submittedName>
        <fullName evidence="1">Uncharacterized protein</fullName>
    </submittedName>
</protein>
<evidence type="ECO:0000313" key="4">
    <source>
        <dbReference type="Proteomes" id="UP000293195"/>
    </source>
</evidence>